<dbReference type="AlphaFoldDB" id="A0A1X9M732"/>
<sequence length="101" mass="12036">MKLLATQTCVEVHQEIGWTQKRIIETTFDIKLFDNQLNVKDEVFPLTSIFDISYRKKQERNAMGFLYLHTNRGVRTFYIKEDAKPLVSAYQQLKLKRPELR</sequence>
<accession>A0A1X9M732</accession>
<evidence type="ECO:0000313" key="2">
    <source>
        <dbReference type="Proteomes" id="UP000193006"/>
    </source>
</evidence>
<organism evidence="1 2">
    <name type="scientific">Halalkalibacter krulwichiae</name>
    <dbReference type="NCBI Taxonomy" id="199441"/>
    <lineage>
        <taxon>Bacteria</taxon>
        <taxon>Bacillati</taxon>
        <taxon>Bacillota</taxon>
        <taxon>Bacilli</taxon>
        <taxon>Bacillales</taxon>
        <taxon>Bacillaceae</taxon>
        <taxon>Halalkalibacter</taxon>
    </lineage>
</organism>
<name>A0A1X9M732_9BACI</name>
<evidence type="ECO:0000313" key="1">
    <source>
        <dbReference type="EMBL" id="ARK29229.1"/>
    </source>
</evidence>
<dbReference type="STRING" id="199441.BkAM31D_04795"/>
<keyword evidence="2" id="KW-1185">Reference proteome</keyword>
<protein>
    <submittedName>
        <fullName evidence="1">Uncharacterized protein</fullName>
    </submittedName>
</protein>
<dbReference type="KEGG" id="bkw:BkAM31D_04795"/>
<dbReference type="RefSeq" id="WP_169801120.1">
    <property type="nucleotide sequence ID" value="NZ_CP020814.1"/>
</dbReference>
<gene>
    <name evidence="1" type="ORF">BkAM31D_04795</name>
</gene>
<dbReference type="Proteomes" id="UP000193006">
    <property type="component" value="Chromosome"/>
</dbReference>
<dbReference type="EMBL" id="CP020814">
    <property type="protein sequence ID" value="ARK29229.1"/>
    <property type="molecule type" value="Genomic_DNA"/>
</dbReference>
<proteinExistence type="predicted"/>
<reference evidence="1 2" key="1">
    <citation type="submission" date="2017-04" db="EMBL/GenBank/DDBJ databases">
        <title>Bacillus krulwichiae AM31D Genome sequencing and assembly.</title>
        <authorList>
            <person name="Krulwich T.A."/>
            <person name="Anastor L."/>
            <person name="Ehrlich R."/>
            <person name="Ehrlich G.D."/>
            <person name="Janto B."/>
        </authorList>
    </citation>
    <scope>NUCLEOTIDE SEQUENCE [LARGE SCALE GENOMIC DNA]</scope>
    <source>
        <strain evidence="1 2">AM31D</strain>
    </source>
</reference>